<accession>A0A0A0A352</accession>
<evidence type="ECO:0000313" key="4">
    <source>
        <dbReference type="EMBL" id="KGL99639.1"/>
    </source>
</evidence>
<keyword evidence="6" id="KW-1185">Reference proteome</keyword>
<feature type="non-terminal residue" evidence="2">
    <location>
        <position position="1"/>
    </location>
</feature>
<reference evidence="2 6" key="1">
    <citation type="submission" date="2014-06" db="EMBL/GenBank/DDBJ databases">
        <title>Genome evolution of avian class.</title>
        <authorList>
            <person name="Zhang G."/>
            <person name="Li C."/>
        </authorList>
    </citation>
    <scope>NUCLEOTIDE SEQUENCE [LARGE SCALE GENOMIC DNA]</scope>
    <source>
        <strain evidence="2">BGI_N301</strain>
    </source>
</reference>
<evidence type="ECO:0000313" key="3">
    <source>
        <dbReference type="EMBL" id="KGL92732.1"/>
    </source>
</evidence>
<evidence type="ECO:0000313" key="2">
    <source>
        <dbReference type="EMBL" id="KGL87445.1"/>
    </source>
</evidence>
<protein>
    <submittedName>
        <fullName evidence="2">Uncharacterized protein</fullName>
    </submittedName>
</protein>
<dbReference type="PANTHER" id="PTHR33395:SF22">
    <property type="entry name" value="REVERSE TRANSCRIPTASE DOMAIN-CONTAINING PROTEIN"/>
    <property type="match status" value="1"/>
</dbReference>
<feature type="non-terminal residue" evidence="2">
    <location>
        <position position="172"/>
    </location>
</feature>
<proteinExistence type="predicted"/>
<dbReference type="EMBL" id="KL884777">
    <property type="protein sequence ID" value="KGM00246.1"/>
    <property type="molecule type" value="Genomic_DNA"/>
</dbReference>
<evidence type="ECO:0000313" key="5">
    <source>
        <dbReference type="EMBL" id="KGM00246.1"/>
    </source>
</evidence>
<dbReference type="GO" id="GO:0031012">
    <property type="term" value="C:extracellular matrix"/>
    <property type="evidence" value="ECO:0007669"/>
    <property type="project" value="TreeGrafter"/>
</dbReference>
<organism evidence="2 6">
    <name type="scientific">Charadrius vociferus</name>
    <name type="common">Killdeer</name>
    <name type="synonym">Aegialitis vocifera</name>
    <dbReference type="NCBI Taxonomy" id="50402"/>
    <lineage>
        <taxon>Eukaryota</taxon>
        <taxon>Metazoa</taxon>
        <taxon>Chordata</taxon>
        <taxon>Craniata</taxon>
        <taxon>Vertebrata</taxon>
        <taxon>Euteleostomi</taxon>
        <taxon>Archelosauria</taxon>
        <taxon>Archosauria</taxon>
        <taxon>Dinosauria</taxon>
        <taxon>Saurischia</taxon>
        <taxon>Theropoda</taxon>
        <taxon>Coelurosauria</taxon>
        <taxon>Aves</taxon>
        <taxon>Neognathae</taxon>
        <taxon>Neoaves</taxon>
        <taxon>Charadriiformes</taxon>
        <taxon>Charadriidae</taxon>
        <taxon>Charadrius</taxon>
    </lineage>
</organism>
<sequence>VETLNFRRAKFDRFKELLGQIPWERALEGKGALESWLLFKRHLLQAQDQCIPKRKKSGKGRRRPAWLSRDLLKRLRWKKGVYNRWKKGLTAWEEYKNAVRVCREETRKAKAALELNLARDVKANRKGFFKYIGDKRKTRENVGPLLNETGAVVTDDAEKAELLNAFFASVFT</sequence>
<dbReference type="PANTHER" id="PTHR33395">
    <property type="entry name" value="TRANSCRIPTASE, PUTATIVE-RELATED-RELATED"/>
    <property type="match status" value="1"/>
</dbReference>
<dbReference type="EMBL" id="KL870062">
    <property type="protein sequence ID" value="KGL86842.1"/>
    <property type="molecule type" value="Genomic_DNA"/>
</dbReference>
<name>A0A0A0A352_CHAVO</name>
<evidence type="ECO:0000313" key="6">
    <source>
        <dbReference type="Proteomes" id="UP000053858"/>
    </source>
</evidence>
<dbReference type="EMBL" id="KL870263">
    <property type="protein sequence ID" value="KGL87445.1"/>
    <property type="molecule type" value="Genomic_DNA"/>
</dbReference>
<dbReference type="GO" id="GO:0007508">
    <property type="term" value="P:larval heart development"/>
    <property type="evidence" value="ECO:0007669"/>
    <property type="project" value="TreeGrafter"/>
</dbReference>
<dbReference type="Proteomes" id="UP000053858">
    <property type="component" value="Unassembled WGS sequence"/>
</dbReference>
<dbReference type="AlphaFoldDB" id="A0A0A0A352"/>
<evidence type="ECO:0000313" key="1">
    <source>
        <dbReference type="EMBL" id="KGL86842.1"/>
    </source>
</evidence>
<dbReference type="GO" id="GO:0061343">
    <property type="term" value="P:cell adhesion involved in heart morphogenesis"/>
    <property type="evidence" value="ECO:0007669"/>
    <property type="project" value="TreeGrafter"/>
</dbReference>
<dbReference type="EMBL" id="KL873654">
    <property type="protein sequence ID" value="KGL99639.1"/>
    <property type="molecule type" value="Genomic_DNA"/>
</dbReference>
<gene>
    <name evidence="2" type="ORF">N301_01403</name>
    <name evidence="5" type="ORF">N301_02901</name>
    <name evidence="1" type="ORF">N301_09032</name>
    <name evidence="3" type="ORF">N301_10737</name>
    <name evidence="4" type="ORF">N301_11004</name>
</gene>
<dbReference type="EMBL" id="KL871658">
    <property type="protein sequence ID" value="KGL92732.1"/>
    <property type="molecule type" value="Genomic_DNA"/>
</dbReference>